<keyword evidence="1" id="KW-0812">Transmembrane</keyword>
<proteinExistence type="predicted"/>
<name>A0A1H6A5E1_9BACT</name>
<dbReference type="AlphaFoldDB" id="A0A1H6A5E1"/>
<feature type="transmembrane region" description="Helical" evidence="1">
    <location>
        <begin position="6"/>
        <end position="28"/>
    </location>
</feature>
<gene>
    <name evidence="2" type="ORF">SAMN03080598_03917</name>
</gene>
<reference evidence="3" key="1">
    <citation type="submission" date="2016-10" db="EMBL/GenBank/DDBJ databases">
        <authorList>
            <person name="Varghese N."/>
            <person name="Submissions S."/>
        </authorList>
    </citation>
    <scope>NUCLEOTIDE SEQUENCE [LARGE SCALE GENOMIC DNA]</scope>
    <source>
        <strain evidence="3">DSM 17298</strain>
    </source>
</reference>
<dbReference type="EMBL" id="FNVR01000037">
    <property type="protein sequence ID" value="SEG43641.1"/>
    <property type="molecule type" value="Genomic_DNA"/>
</dbReference>
<dbReference type="Proteomes" id="UP000236736">
    <property type="component" value="Unassembled WGS sequence"/>
</dbReference>
<keyword evidence="1" id="KW-1133">Transmembrane helix</keyword>
<organism evidence="2 3">
    <name type="scientific">Algoriphagus boritolerans DSM 17298 = JCM 18970</name>
    <dbReference type="NCBI Taxonomy" id="1120964"/>
    <lineage>
        <taxon>Bacteria</taxon>
        <taxon>Pseudomonadati</taxon>
        <taxon>Bacteroidota</taxon>
        <taxon>Cytophagia</taxon>
        <taxon>Cytophagales</taxon>
        <taxon>Cyclobacteriaceae</taxon>
        <taxon>Algoriphagus</taxon>
    </lineage>
</organism>
<keyword evidence="1" id="KW-0472">Membrane</keyword>
<evidence type="ECO:0000256" key="1">
    <source>
        <dbReference type="SAM" id="Phobius"/>
    </source>
</evidence>
<evidence type="ECO:0000313" key="3">
    <source>
        <dbReference type="Proteomes" id="UP000236736"/>
    </source>
</evidence>
<accession>A0A1H6A5E1</accession>
<keyword evidence="3" id="KW-1185">Reference proteome</keyword>
<evidence type="ECO:0000313" key="2">
    <source>
        <dbReference type="EMBL" id="SEG43641.1"/>
    </source>
</evidence>
<protein>
    <submittedName>
        <fullName evidence="2">Uncharacterized protein</fullName>
    </submittedName>
</protein>
<sequence>MSPRYFHYAWSSLFSILLSLFSIPYFLFPIPNPTASGFLDPEAKHLSAKDKDSLKVARVFVENLNFYFSLDLFVGFVSDKIQVA</sequence>